<dbReference type="GO" id="GO:0003724">
    <property type="term" value="F:RNA helicase activity"/>
    <property type="evidence" value="ECO:0007669"/>
    <property type="project" value="UniProtKB-EC"/>
</dbReference>
<keyword evidence="2" id="KW-0547">Nucleotide-binding</keyword>
<dbReference type="EC" id="3.6.4.13" evidence="1"/>
<dbReference type="Pfam" id="PF00271">
    <property type="entry name" value="Helicase_C"/>
    <property type="match status" value="1"/>
</dbReference>
<dbReference type="PANTHER" id="PTHR47958">
    <property type="entry name" value="ATP-DEPENDENT RNA HELICASE DBP3"/>
    <property type="match status" value="1"/>
</dbReference>
<dbReference type="SMART" id="SM00487">
    <property type="entry name" value="DEXDc"/>
    <property type="match status" value="1"/>
</dbReference>
<keyword evidence="10" id="KW-1185">Reference proteome</keyword>
<dbReference type="InterPro" id="IPR001650">
    <property type="entry name" value="Helicase_C-like"/>
</dbReference>
<evidence type="ECO:0000259" key="7">
    <source>
        <dbReference type="PROSITE" id="PS51192"/>
    </source>
</evidence>
<evidence type="ECO:0000256" key="1">
    <source>
        <dbReference type="ARBA" id="ARBA00012552"/>
    </source>
</evidence>
<feature type="region of interest" description="Disordered" evidence="6">
    <location>
        <begin position="107"/>
        <end position="146"/>
    </location>
</feature>
<dbReference type="AlphaFoldDB" id="A0A7R9BRQ8"/>
<gene>
    <name evidence="9" type="ORF">NMOB1V02_LOCUS6922</name>
</gene>
<feature type="compositionally biased region" description="Polar residues" evidence="6">
    <location>
        <begin position="129"/>
        <end position="146"/>
    </location>
</feature>
<keyword evidence="3" id="KW-0378">Hydrolase</keyword>
<dbReference type="PROSITE" id="PS51194">
    <property type="entry name" value="HELICASE_CTER"/>
    <property type="match status" value="1"/>
</dbReference>
<dbReference type="Proteomes" id="UP000678499">
    <property type="component" value="Unassembled WGS sequence"/>
</dbReference>
<dbReference type="CDD" id="cd18787">
    <property type="entry name" value="SF2_C_DEAD"/>
    <property type="match status" value="1"/>
</dbReference>
<evidence type="ECO:0000259" key="8">
    <source>
        <dbReference type="PROSITE" id="PS51194"/>
    </source>
</evidence>
<evidence type="ECO:0000256" key="6">
    <source>
        <dbReference type="SAM" id="MobiDB-lite"/>
    </source>
</evidence>
<proteinExistence type="predicted"/>
<dbReference type="EMBL" id="CAJPEX010001558">
    <property type="protein sequence ID" value="CAG0919397.1"/>
    <property type="molecule type" value="Genomic_DNA"/>
</dbReference>
<keyword evidence="5" id="KW-0067">ATP-binding</keyword>
<dbReference type="EMBL" id="OA883595">
    <property type="protein sequence ID" value="CAD7279245.1"/>
    <property type="molecule type" value="Genomic_DNA"/>
</dbReference>
<feature type="domain" description="Helicase C-terminal" evidence="8">
    <location>
        <begin position="429"/>
        <end position="576"/>
    </location>
</feature>
<organism evidence="9">
    <name type="scientific">Notodromas monacha</name>
    <dbReference type="NCBI Taxonomy" id="399045"/>
    <lineage>
        <taxon>Eukaryota</taxon>
        <taxon>Metazoa</taxon>
        <taxon>Ecdysozoa</taxon>
        <taxon>Arthropoda</taxon>
        <taxon>Crustacea</taxon>
        <taxon>Oligostraca</taxon>
        <taxon>Ostracoda</taxon>
        <taxon>Podocopa</taxon>
        <taxon>Podocopida</taxon>
        <taxon>Cypridocopina</taxon>
        <taxon>Cypridoidea</taxon>
        <taxon>Cyprididae</taxon>
        <taxon>Notodromas</taxon>
    </lineage>
</organism>
<dbReference type="InterPro" id="IPR014001">
    <property type="entry name" value="Helicase_ATP-bd"/>
</dbReference>
<dbReference type="GO" id="GO:0003676">
    <property type="term" value="F:nucleic acid binding"/>
    <property type="evidence" value="ECO:0007669"/>
    <property type="project" value="InterPro"/>
</dbReference>
<reference evidence="9" key="1">
    <citation type="submission" date="2020-11" db="EMBL/GenBank/DDBJ databases">
        <authorList>
            <person name="Tran Van P."/>
        </authorList>
    </citation>
    <scope>NUCLEOTIDE SEQUENCE</scope>
</reference>
<feature type="domain" description="Helicase ATP-binding" evidence="7">
    <location>
        <begin position="222"/>
        <end position="401"/>
    </location>
</feature>
<evidence type="ECO:0000256" key="4">
    <source>
        <dbReference type="ARBA" id="ARBA00022806"/>
    </source>
</evidence>
<protein>
    <recommendedName>
        <fullName evidence="1">RNA helicase</fullName>
        <ecNumber evidence="1">3.6.4.13</ecNumber>
    </recommendedName>
</protein>
<accession>A0A7R9BRQ8</accession>
<evidence type="ECO:0000313" key="9">
    <source>
        <dbReference type="EMBL" id="CAD7279245.1"/>
    </source>
</evidence>
<dbReference type="Gene3D" id="3.40.50.300">
    <property type="entry name" value="P-loop containing nucleotide triphosphate hydrolases"/>
    <property type="match status" value="2"/>
</dbReference>
<dbReference type="InterPro" id="IPR027417">
    <property type="entry name" value="P-loop_NTPase"/>
</dbReference>
<dbReference type="FunFam" id="3.40.50.300:FF:000008">
    <property type="entry name" value="ATP-dependent RNA helicase RhlB"/>
    <property type="match status" value="1"/>
</dbReference>
<evidence type="ECO:0000256" key="3">
    <source>
        <dbReference type="ARBA" id="ARBA00022801"/>
    </source>
</evidence>
<dbReference type="OrthoDB" id="196131at2759"/>
<dbReference type="PROSITE" id="PS51192">
    <property type="entry name" value="HELICASE_ATP_BIND_1"/>
    <property type="match status" value="1"/>
</dbReference>
<dbReference type="SMART" id="SM00490">
    <property type="entry name" value="HELICc"/>
    <property type="match status" value="1"/>
</dbReference>
<sequence length="591" mass="65232">MAGWFWPGDEIPRSLSERHQIGESFGLDQAITNVSRFEKELDLAEPNGGVDYVWNECNNDRLSVPISNVDHGVVLKEKNFFAEEPTFGDTAERNAFSRKSDESTAFNYRNPVERSISSEETKISAPADDSSNNEPETSNPVVSAPTQTYVPPQITEEQLNSTPMLHAGSNLWRMQQTKVTCHGHLVPAPVDKISETQLHSFVAERLGELGFDELLPVQKFGIPIGLAGRDLVATAQTGSGKTVAFLAPVLHYLMTERPACGSGRQVKIKALILTPTRELALQIGVEILRLTRGSEIKTNMLYGGTSVKHMWGQVSRGTHILVGTPGRVKAHVDWKQLDFSECRFLVLDEADQMLDLGFSADIDVILNSAHNGHRQTLMFSATFPANVKEMAAKYLKPDHVFMAVGVVGGANEDIQQKVVQVPRGKKMDTLFQVLCDHEGQSGKTLIFTATKKTADFLALRLSASKFVSTSIHGDRCQEDRETAMRHFRLGDAQYLVATSVAARGLDIPEVAHVINYDLPTNIDEYVHRIGRTGRIGNAGKATSFFDPEKDYGLLNDLVNTLAAANQEVPDFLQSGDRNYNAVAEPVKEDLW</sequence>
<evidence type="ECO:0000313" key="10">
    <source>
        <dbReference type="Proteomes" id="UP000678499"/>
    </source>
</evidence>
<dbReference type="GO" id="GO:0016787">
    <property type="term" value="F:hydrolase activity"/>
    <property type="evidence" value="ECO:0007669"/>
    <property type="project" value="UniProtKB-KW"/>
</dbReference>
<dbReference type="InterPro" id="IPR011545">
    <property type="entry name" value="DEAD/DEAH_box_helicase_dom"/>
</dbReference>
<dbReference type="Pfam" id="PF00270">
    <property type="entry name" value="DEAD"/>
    <property type="match status" value="1"/>
</dbReference>
<name>A0A7R9BRQ8_9CRUS</name>
<dbReference type="GO" id="GO:0005524">
    <property type="term" value="F:ATP binding"/>
    <property type="evidence" value="ECO:0007669"/>
    <property type="project" value="UniProtKB-KW"/>
</dbReference>
<evidence type="ECO:0000256" key="2">
    <source>
        <dbReference type="ARBA" id="ARBA00022741"/>
    </source>
</evidence>
<keyword evidence="4" id="KW-0347">Helicase</keyword>
<dbReference type="SUPFAM" id="SSF52540">
    <property type="entry name" value="P-loop containing nucleoside triphosphate hydrolases"/>
    <property type="match status" value="1"/>
</dbReference>
<evidence type="ECO:0000256" key="5">
    <source>
        <dbReference type="ARBA" id="ARBA00022840"/>
    </source>
</evidence>